<protein>
    <submittedName>
        <fullName evidence="8">[FeFe] hydrogenase H-cluster radical SAM maturase HydE</fullName>
    </submittedName>
</protein>
<dbReference type="OrthoDB" id="9786826at2"/>
<dbReference type="NCBIfam" id="TIGR03956">
    <property type="entry name" value="rSAM_HydE"/>
    <property type="match status" value="1"/>
</dbReference>
<feature type="binding site" evidence="5">
    <location>
        <position position="69"/>
    </location>
    <ligand>
        <name>[4Fe-4S] cluster</name>
        <dbReference type="ChEBI" id="CHEBI:49883"/>
        <note>4Fe-4S-S-AdoMet</note>
    </ligand>
</feature>
<dbReference type="InterPro" id="IPR024021">
    <property type="entry name" value="FeFe-hyd_HydE_rSAM"/>
</dbReference>
<dbReference type="GO" id="GO:0016740">
    <property type="term" value="F:transferase activity"/>
    <property type="evidence" value="ECO:0007669"/>
    <property type="project" value="TreeGrafter"/>
</dbReference>
<keyword evidence="9" id="KW-1185">Reference proteome</keyword>
<comment type="caution">
    <text evidence="8">The sequence shown here is derived from an EMBL/GenBank/DDBJ whole genome shotgun (WGS) entry which is preliminary data.</text>
</comment>
<dbReference type="PANTHER" id="PTHR43726">
    <property type="entry name" value="3-METHYLORNITHINE SYNTHASE"/>
    <property type="match status" value="1"/>
</dbReference>
<dbReference type="RefSeq" id="WP_129425592.1">
    <property type="nucleotide sequence ID" value="NZ_SDPW01000001.1"/>
</dbReference>
<feature type="domain" description="Radical SAM core" evidence="7">
    <location>
        <begin position="48"/>
        <end position="270"/>
    </location>
</feature>
<sequence length="350" mass="39178">MLSLVDKLCERRSLSVDEYERLIAGRTPELAEELARRAVAERKRVWGTKVFTRGLIEVSSHCVNDCYYCGIRRSNKQAARYRLSPERILACAEEGYGLGFRTFVLQGGEDPWFSDERLCDIVASIRSAHPDCAVTLSMGERSRASYQALHDAGAERYLLRHETSNPLHYRRLHPPEMSFERRMRCLGDLRDIGYAVGIGFMVGSPYQTPHDLAMDLKLVEEFGPQMCGIGPFVAHHATPFASQESGSLELTCYLLSIIRLISPGILLPATTALGSIHPQGREKGIMSGANVVMPNLSPVDVRKDYELYDGKICTGEEAAECRCCLAARMWSIGYEIVVDRGDPVDDRRIQ</sequence>
<evidence type="ECO:0000256" key="4">
    <source>
        <dbReference type="ARBA" id="ARBA00023014"/>
    </source>
</evidence>
<keyword evidence="1 5" id="KW-0949">S-adenosyl-L-methionine</keyword>
<evidence type="ECO:0000259" key="7">
    <source>
        <dbReference type="PROSITE" id="PS51918"/>
    </source>
</evidence>
<dbReference type="AlphaFoldDB" id="A0A4Q2K0B2"/>
<dbReference type="PANTHER" id="PTHR43726:SF1">
    <property type="entry name" value="BIOTIN SYNTHASE"/>
    <property type="match status" value="1"/>
</dbReference>
<comment type="cofactor">
    <cofactor evidence="5">
        <name>[4Fe-4S] cluster</name>
        <dbReference type="ChEBI" id="CHEBI:49883"/>
    </cofactor>
    <text evidence="5">Binds 1 [4Fe-4S] cluster. The cluster is coordinated with 3 cysteines and an exchangeable S-adenosyl-L-methionine.</text>
</comment>
<proteinExistence type="predicted"/>
<dbReference type="SFLD" id="SFLDS00029">
    <property type="entry name" value="Radical_SAM"/>
    <property type="match status" value="1"/>
</dbReference>
<evidence type="ECO:0000256" key="6">
    <source>
        <dbReference type="PIRSR" id="PIRSR004762-2"/>
    </source>
</evidence>
<dbReference type="GO" id="GO:0051539">
    <property type="term" value="F:4 iron, 4 sulfur cluster binding"/>
    <property type="evidence" value="ECO:0007669"/>
    <property type="project" value="UniProtKB-KW"/>
</dbReference>
<dbReference type="EMBL" id="SDPW01000001">
    <property type="protein sequence ID" value="RXZ54829.1"/>
    <property type="molecule type" value="Genomic_DNA"/>
</dbReference>
<dbReference type="InterPro" id="IPR007197">
    <property type="entry name" value="rSAM"/>
</dbReference>
<dbReference type="SFLD" id="SFLDG01280">
    <property type="entry name" value="HydE/PylB-like"/>
    <property type="match status" value="1"/>
</dbReference>
<evidence type="ECO:0000313" key="8">
    <source>
        <dbReference type="EMBL" id="RXZ54829.1"/>
    </source>
</evidence>
<reference evidence="8 9" key="1">
    <citation type="submission" date="2019-01" db="EMBL/GenBank/DDBJ databases">
        <title>Senegalimassilia sp. nov. KGMB04484 isolated human feces.</title>
        <authorList>
            <person name="Han K.-I."/>
            <person name="Kim J.-S."/>
            <person name="Lee K.C."/>
            <person name="Suh M.K."/>
            <person name="Eom M.K."/>
            <person name="Lee J.H."/>
            <person name="Park S.-H."/>
            <person name="Kang S.W."/>
            <person name="Park J.-E."/>
            <person name="Oh B.S."/>
            <person name="Yu S.Y."/>
            <person name="Choi S.-H."/>
            <person name="Lee D.H."/>
            <person name="Yoon H."/>
            <person name="Kim B.-Y."/>
            <person name="Lee J.H."/>
            <person name="Lee J.-S."/>
        </authorList>
    </citation>
    <scope>NUCLEOTIDE SEQUENCE [LARGE SCALE GENOMIC DNA]</scope>
    <source>
        <strain evidence="8 9">KGMB04484</strain>
    </source>
</reference>
<keyword evidence="4 5" id="KW-0411">Iron-sulfur</keyword>
<dbReference type="InterPro" id="IPR006638">
    <property type="entry name" value="Elp3/MiaA/NifB-like_rSAM"/>
</dbReference>
<name>A0A4Q2K0B2_9ACTN</name>
<dbReference type="InterPro" id="IPR013785">
    <property type="entry name" value="Aldolase_TIM"/>
</dbReference>
<dbReference type="PIRSF" id="PIRSF004762">
    <property type="entry name" value="CHP00423"/>
    <property type="match status" value="1"/>
</dbReference>
<evidence type="ECO:0000256" key="1">
    <source>
        <dbReference type="ARBA" id="ARBA00022691"/>
    </source>
</evidence>
<feature type="binding site" evidence="6">
    <location>
        <position position="182"/>
    </location>
    <ligand>
        <name>S-adenosyl-L-methionine</name>
        <dbReference type="ChEBI" id="CHEBI:59789"/>
    </ligand>
</feature>
<feature type="binding site" evidence="5">
    <location>
        <position position="66"/>
    </location>
    <ligand>
        <name>[4Fe-4S] cluster</name>
        <dbReference type="ChEBI" id="CHEBI:49883"/>
        <note>4Fe-4S-S-AdoMet</note>
    </ligand>
</feature>
<keyword evidence="3 5" id="KW-0408">Iron</keyword>
<dbReference type="SFLD" id="SFLDG01060">
    <property type="entry name" value="BATS_domain_containing"/>
    <property type="match status" value="1"/>
</dbReference>
<dbReference type="SUPFAM" id="SSF102114">
    <property type="entry name" value="Radical SAM enzymes"/>
    <property type="match status" value="1"/>
</dbReference>
<evidence type="ECO:0000256" key="2">
    <source>
        <dbReference type="ARBA" id="ARBA00022723"/>
    </source>
</evidence>
<dbReference type="InterPro" id="IPR058240">
    <property type="entry name" value="rSAM_sf"/>
</dbReference>
<accession>A0A4Q2K0B2</accession>
<gene>
    <name evidence="8" type="primary">hydE</name>
    <name evidence="8" type="ORF">ET524_10315</name>
</gene>
<keyword evidence="2" id="KW-0479">Metal-binding</keyword>
<evidence type="ECO:0000313" key="9">
    <source>
        <dbReference type="Proteomes" id="UP000293345"/>
    </source>
</evidence>
<dbReference type="SFLD" id="SFLDF00348">
    <property type="entry name" value="FeFe_hydrogenase_maturase_(Hyd"/>
    <property type="match status" value="1"/>
</dbReference>
<feature type="binding site" evidence="5">
    <location>
        <position position="62"/>
    </location>
    <ligand>
        <name>[4Fe-4S] cluster</name>
        <dbReference type="ChEBI" id="CHEBI:49883"/>
        <note>4Fe-4S-S-AdoMet</note>
    </ligand>
</feature>
<dbReference type="Gene3D" id="3.20.20.70">
    <property type="entry name" value="Aldolase class I"/>
    <property type="match status" value="1"/>
</dbReference>
<dbReference type="InterPro" id="IPR034422">
    <property type="entry name" value="HydE/PylB-like"/>
</dbReference>
<evidence type="ECO:0000256" key="5">
    <source>
        <dbReference type="PIRSR" id="PIRSR004762-1"/>
    </source>
</evidence>
<keyword evidence="5" id="KW-0004">4Fe-4S</keyword>
<feature type="binding site" evidence="6">
    <location>
        <position position="137"/>
    </location>
    <ligand>
        <name>(3R)-3-methyl-D-ornithine</name>
        <dbReference type="ChEBI" id="CHEBI:64642"/>
    </ligand>
</feature>
<dbReference type="SMART" id="SM00729">
    <property type="entry name" value="Elp3"/>
    <property type="match status" value="1"/>
</dbReference>
<evidence type="ECO:0000256" key="3">
    <source>
        <dbReference type="ARBA" id="ARBA00023004"/>
    </source>
</evidence>
<dbReference type="Pfam" id="PF04055">
    <property type="entry name" value="Radical_SAM"/>
    <property type="match status" value="1"/>
</dbReference>
<dbReference type="CDD" id="cd01335">
    <property type="entry name" value="Radical_SAM"/>
    <property type="match status" value="1"/>
</dbReference>
<dbReference type="PROSITE" id="PS51918">
    <property type="entry name" value="RADICAL_SAM"/>
    <property type="match status" value="1"/>
</dbReference>
<dbReference type="GO" id="GO:0046872">
    <property type="term" value="F:metal ion binding"/>
    <property type="evidence" value="ECO:0007669"/>
    <property type="project" value="UniProtKB-KW"/>
</dbReference>
<dbReference type="Proteomes" id="UP000293345">
    <property type="component" value="Unassembled WGS sequence"/>
</dbReference>
<feature type="binding site" evidence="6">
    <location>
        <position position="162"/>
    </location>
    <ligand>
        <name>S-adenosyl-L-methionine</name>
        <dbReference type="ChEBI" id="CHEBI:59789"/>
    </ligand>
</feature>
<organism evidence="8 9">
    <name type="scientific">Senegalimassilia faecalis</name>
    <dbReference type="NCBI Taxonomy" id="2509433"/>
    <lineage>
        <taxon>Bacteria</taxon>
        <taxon>Bacillati</taxon>
        <taxon>Actinomycetota</taxon>
        <taxon>Coriobacteriia</taxon>
        <taxon>Coriobacteriales</taxon>
        <taxon>Coriobacteriaceae</taxon>
        <taxon>Senegalimassilia</taxon>
    </lineage>
</organism>